<accession>A0A511QKW4</accession>
<comment type="caution">
    <text evidence="2">The sequence shown here is derived from an EMBL/GenBank/DDBJ whole genome shotgun (WGS) entry which is preliminary data.</text>
</comment>
<protein>
    <submittedName>
        <fullName evidence="2">Arylsulfatase</fullName>
    </submittedName>
</protein>
<evidence type="ECO:0000313" key="3">
    <source>
        <dbReference type="Proteomes" id="UP000321113"/>
    </source>
</evidence>
<comment type="similarity">
    <text evidence="1">Belongs to the HyuE racemase family.</text>
</comment>
<keyword evidence="3" id="KW-1185">Reference proteome</keyword>
<dbReference type="Gene3D" id="3.40.50.12500">
    <property type="match status" value="1"/>
</dbReference>
<dbReference type="InterPro" id="IPR015942">
    <property type="entry name" value="Asp/Glu/hydantoin_racemase"/>
</dbReference>
<sequence>MKIALIHAVDIAIEPIKRAFENEWQDAEIVHLWDQTLSTERAKTDALTPFLYQRVNSLYELARDADVDAVMFTCSAFGEAIEALAMRSDIPVLKPNQAMFQQALELNKPIAMLGTFEPAMQGMIQEFHQQGEETVQLETLCSPEARAALNQGDLDAHNQLLLQKVKSLNGIDAVMLAHFSSSVAKSLIEQETQKTVLSSPECAVRYLKRVLCS</sequence>
<evidence type="ECO:0000256" key="1">
    <source>
        <dbReference type="ARBA" id="ARBA00038414"/>
    </source>
</evidence>
<dbReference type="EMBL" id="BJXK01000001">
    <property type="protein sequence ID" value="GEM77974.1"/>
    <property type="molecule type" value="Genomic_DNA"/>
</dbReference>
<organism evidence="2 3">
    <name type="scientific">Vibrio superstes NBRC 103154</name>
    <dbReference type="NCBI Taxonomy" id="1219062"/>
    <lineage>
        <taxon>Bacteria</taxon>
        <taxon>Pseudomonadati</taxon>
        <taxon>Pseudomonadota</taxon>
        <taxon>Gammaproteobacteria</taxon>
        <taxon>Vibrionales</taxon>
        <taxon>Vibrionaceae</taxon>
        <taxon>Vibrio</taxon>
    </lineage>
</organism>
<proteinExistence type="inferred from homology"/>
<reference evidence="2 3" key="1">
    <citation type="submission" date="2019-07" db="EMBL/GenBank/DDBJ databases">
        <title>Whole genome shotgun sequence of Vibrio superstes NBRC 103154.</title>
        <authorList>
            <person name="Hosoyama A."/>
            <person name="Uohara A."/>
            <person name="Ohji S."/>
            <person name="Ichikawa N."/>
        </authorList>
    </citation>
    <scope>NUCLEOTIDE SEQUENCE [LARGE SCALE GENOMIC DNA]</scope>
    <source>
        <strain evidence="2 3">NBRC 103154</strain>
    </source>
</reference>
<dbReference type="OrthoDB" id="978447at2"/>
<dbReference type="RefSeq" id="WP_147094819.1">
    <property type="nucleotide sequence ID" value="NZ_BJXK01000001.1"/>
</dbReference>
<gene>
    <name evidence="2" type="ORF">VSU01S_02190</name>
</gene>
<dbReference type="AlphaFoldDB" id="A0A511QKW4"/>
<dbReference type="InterPro" id="IPR053714">
    <property type="entry name" value="Iso_Racemase_Enz_sf"/>
</dbReference>
<name>A0A511QKW4_9VIBR</name>
<dbReference type="GO" id="GO:0047661">
    <property type="term" value="F:amino-acid racemase activity"/>
    <property type="evidence" value="ECO:0007669"/>
    <property type="project" value="InterPro"/>
</dbReference>
<dbReference type="Proteomes" id="UP000321113">
    <property type="component" value="Unassembled WGS sequence"/>
</dbReference>
<dbReference type="Pfam" id="PF01177">
    <property type="entry name" value="Asp_Glu_race"/>
    <property type="match status" value="1"/>
</dbReference>
<evidence type="ECO:0000313" key="2">
    <source>
        <dbReference type="EMBL" id="GEM77974.1"/>
    </source>
</evidence>